<accession>A0A429XU46</accession>
<organism evidence="2 3">
    <name type="scientific">Siminovitchia acidinfaciens</name>
    <dbReference type="NCBI Taxonomy" id="2321395"/>
    <lineage>
        <taxon>Bacteria</taxon>
        <taxon>Bacillati</taxon>
        <taxon>Bacillota</taxon>
        <taxon>Bacilli</taxon>
        <taxon>Bacillales</taxon>
        <taxon>Bacillaceae</taxon>
        <taxon>Siminovitchia</taxon>
    </lineage>
</organism>
<evidence type="ECO:0008006" key="4">
    <source>
        <dbReference type="Google" id="ProtNLM"/>
    </source>
</evidence>
<feature type="transmembrane region" description="Helical" evidence="1">
    <location>
        <begin position="193"/>
        <end position="220"/>
    </location>
</feature>
<name>A0A429XU46_9BACI</name>
<dbReference type="EMBL" id="QYTV02000012">
    <property type="protein sequence ID" value="RST71484.1"/>
    <property type="molecule type" value="Genomic_DNA"/>
</dbReference>
<keyword evidence="1" id="KW-1133">Transmembrane helix</keyword>
<feature type="transmembrane region" description="Helical" evidence="1">
    <location>
        <begin position="57"/>
        <end position="79"/>
    </location>
</feature>
<comment type="caution">
    <text evidence="2">The sequence shown here is derived from an EMBL/GenBank/DDBJ whole genome shotgun (WGS) entry which is preliminary data.</text>
</comment>
<sequence length="237" mass="26829">MDKPISFAFSVFVRKYERYLLIAFLVQIPLLILHSFLTNYIYAVTPSGGSLLSVADIYYAFVTMVLLIYAMVPFIKFTANEFEGHENPLKNAFYTFAVQGFNIFAFSVLISLLTVIGFMFLIIPGLVILAAFISAPIIAVIDEKSVWKSMKESFQIFKKHSWKIILFISLLSLLELIIGIALNFLLFSITESYAAIVISQIFLNTIFFPVFAVVLTSLVIKWREGLNSLEMKDEAVV</sequence>
<proteinExistence type="predicted"/>
<feature type="transmembrane region" description="Helical" evidence="1">
    <location>
        <begin position="91"/>
        <end position="112"/>
    </location>
</feature>
<feature type="transmembrane region" description="Helical" evidence="1">
    <location>
        <begin position="162"/>
        <end position="187"/>
    </location>
</feature>
<evidence type="ECO:0000256" key="1">
    <source>
        <dbReference type="SAM" id="Phobius"/>
    </source>
</evidence>
<reference evidence="2" key="1">
    <citation type="submission" date="2018-12" db="EMBL/GenBank/DDBJ databases">
        <authorList>
            <person name="Sun L."/>
            <person name="Chen Z."/>
        </authorList>
    </citation>
    <scope>NUCLEOTIDE SEQUENCE [LARGE SCALE GENOMIC DNA]</scope>
    <source>
        <strain evidence="2">3-2-2</strain>
    </source>
</reference>
<dbReference type="AlphaFoldDB" id="A0A429XU46"/>
<keyword evidence="1" id="KW-0472">Membrane</keyword>
<dbReference type="Proteomes" id="UP000287156">
    <property type="component" value="Unassembled WGS sequence"/>
</dbReference>
<feature type="transmembrane region" description="Helical" evidence="1">
    <location>
        <begin position="118"/>
        <end position="141"/>
    </location>
</feature>
<feature type="transmembrane region" description="Helical" evidence="1">
    <location>
        <begin position="20"/>
        <end position="37"/>
    </location>
</feature>
<protein>
    <recommendedName>
        <fullName evidence="4">Glycerophosphoryl diester phosphodiesterase membrane domain-containing protein</fullName>
    </recommendedName>
</protein>
<dbReference type="OrthoDB" id="2452082at2"/>
<evidence type="ECO:0000313" key="2">
    <source>
        <dbReference type="EMBL" id="RST71484.1"/>
    </source>
</evidence>
<evidence type="ECO:0000313" key="3">
    <source>
        <dbReference type="Proteomes" id="UP000287156"/>
    </source>
</evidence>
<keyword evidence="1" id="KW-0812">Transmembrane</keyword>
<dbReference type="RefSeq" id="WP_126052250.1">
    <property type="nucleotide sequence ID" value="NZ_QYTV02000012.1"/>
</dbReference>
<keyword evidence="3" id="KW-1185">Reference proteome</keyword>
<gene>
    <name evidence="2" type="ORF">D4T97_018485</name>
</gene>